<dbReference type="Gene3D" id="3.40.630.30">
    <property type="match status" value="2"/>
</dbReference>
<reference evidence="2 3" key="1">
    <citation type="submission" date="2018-03" db="EMBL/GenBank/DDBJ databases">
        <authorList>
            <person name="Keele B.F."/>
        </authorList>
    </citation>
    <scope>NUCLEOTIDE SEQUENCE [LARGE SCALE GENOMIC DNA]</scope>
    <source>
        <strain evidence="2 3">CECT 8626</strain>
    </source>
</reference>
<evidence type="ECO:0000313" key="2">
    <source>
        <dbReference type="EMBL" id="SPH18389.1"/>
    </source>
</evidence>
<dbReference type="PANTHER" id="PTHR43792">
    <property type="entry name" value="GNAT FAMILY, PUTATIVE (AFU_ORTHOLOGUE AFUA_3G00765)-RELATED-RELATED"/>
    <property type="match status" value="1"/>
</dbReference>
<dbReference type="InterPro" id="IPR016181">
    <property type="entry name" value="Acyl_CoA_acyltransferase"/>
</dbReference>
<organism evidence="2 3">
    <name type="scientific">Albidovulum aquaemixtae</name>
    <dbReference type="NCBI Taxonomy" id="1542388"/>
    <lineage>
        <taxon>Bacteria</taxon>
        <taxon>Pseudomonadati</taxon>
        <taxon>Pseudomonadota</taxon>
        <taxon>Alphaproteobacteria</taxon>
        <taxon>Rhodobacterales</taxon>
        <taxon>Paracoccaceae</taxon>
        <taxon>Albidovulum</taxon>
    </lineage>
</organism>
<dbReference type="InterPro" id="IPR000182">
    <property type="entry name" value="GNAT_dom"/>
</dbReference>
<keyword evidence="3" id="KW-1185">Reference proteome</keyword>
<evidence type="ECO:0000259" key="1">
    <source>
        <dbReference type="PROSITE" id="PS51186"/>
    </source>
</evidence>
<dbReference type="Proteomes" id="UP000244924">
    <property type="component" value="Unassembled WGS sequence"/>
</dbReference>
<evidence type="ECO:0000313" key="3">
    <source>
        <dbReference type="Proteomes" id="UP000244924"/>
    </source>
</evidence>
<sequence>MPSRSVIKTARLTLRPPVAEDEADVVAALNGQGVARWLTRVPRPYGTSDFRTFLPAARPGAVWAIVDAKGFSGMIGLNPGLGFWLASHARGRGYATEAARAVLAAQFADRTAGPVRSGHLDGNTAAAGVLRKLGFRPDGFRIVRVAARAGESVRLRSFALSRADWLAANPLEIETARLMLKPLDPDRDWRDLSRIGGDPRVAPMLRWALSPWPETEVRRWVNLSRWRGHPGFRLGVFVKDGPLIGVVGLFPDPANVMYFLDPGHWGRGCMTEALRAFLDWAVTCFDLTEIEADHFADNPASGRVLEKLGFARTGTGTGTSAARPGPAPNVLWHLTVPPSSA</sequence>
<protein>
    <submittedName>
        <fullName evidence="2">Succinyl-CoA transferase</fullName>
        <ecNumber evidence="2">2.8.3.-</ecNumber>
    </submittedName>
</protein>
<accession>A0A2R8B6Z5</accession>
<dbReference type="GO" id="GO:0016747">
    <property type="term" value="F:acyltransferase activity, transferring groups other than amino-acyl groups"/>
    <property type="evidence" value="ECO:0007669"/>
    <property type="project" value="InterPro"/>
</dbReference>
<dbReference type="InterPro" id="IPR051531">
    <property type="entry name" value="N-acetyltransferase"/>
</dbReference>
<dbReference type="PROSITE" id="PS51186">
    <property type="entry name" value="GNAT"/>
    <property type="match status" value="1"/>
</dbReference>
<dbReference type="RefSeq" id="WP_108852718.1">
    <property type="nucleotide sequence ID" value="NZ_OMOQ01000001.1"/>
</dbReference>
<gene>
    <name evidence="2" type="ORF">DEA8626_01927</name>
</gene>
<dbReference type="EC" id="2.8.3.-" evidence="2"/>
<dbReference type="AlphaFoldDB" id="A0A2R8B6Z5"/>
<dbReference type="OrthoDB" id="9804153at2"/>
<dbReference type="EMBL" id="OMOQ01000001">
    <property type="protein sequence ID" value="SPH18389.1"/>
    <property type="molecule type" value="Genomic_DNA"/>
</dbReference>
<feature type="domain" description="N-acetyltransferase" evidence="1">
    <location>
        <begin position="187"/>
        <end position="337"/>
    </location>
</feature>
<keyword evidence="2" id="KW-0808">Transferase</keyword>
<name>A0A2R8B6Z5_9RHOB</name>
<proteinExistence type="predicted"/>
<dbReference type="SUPFAM" id="SSF55729">
    <property type="entry name" value="Acyl-CoA N-acyltransferases (Nat)"/>
    <property type="match status" value="2"/>
</dbReference>
<dbReference type="Pfam" id="PF13302">
    <property type="entry name" value="Acetyltransf_3"/>
    <property type="match status" value="2"/>
</dbReference>